<protein>
    <recommendedName>
        <fullName evidence="3">Integrase catalytic domain-containing protein</fullName>
    </recommendedName>
</protein>
<dbReference type="CDD" id="cd09272">
    <property type="entry name" value="RNase_HI_RT_Ty1"/>
    <property type="match status" value="1"/>
</dbReference>
<dbReference type="Pfam" id="PF14223">
    <property type="entry name" value="Retrotran_gag_2"/>
    <property type="match status" value="1"/>
</dbReference>
<dbReference type="InterPro" id="IPR025724">
    <property type="entry name" value="GAG-pre-integrase_dom"/>
</dbReference>
<dbReference type="SUPFAM" id="SSF56672">
    <property type="entry name" value="DNA/RNA polymerases"/>
    <property type="match status" value="1"/>
</dbReference>
<dbReference type="InterPro" id="IPR012337">
    <property type="entry name" value="RNaseH-like_sf"/>
</dbReference>
<gene>
    <name evidence="4" type="ORF">QN277_019103</name>
</gene>
<feature type="compositionally biased region" description="Polar residues" evidence="2">
    <location>
        <begin position="847"/>
        <end position="858"/>
    </location>
</feature>
<feature type="region of interest" description="Disordered" evidence="2">
    <location>
        <begin position="1"/>
        <end position="45"/>
    </location>
</feature>
<evidence type="ECO:0000313" key="5">
    <source>
        <dbReference type="Proteomes" id="UP001293593"/>
    </source>
</evidence>
<keyword evidence="1" id="KW-0378">Hydrolase</keyword>
<dbReference type="PANTHER" id="PTHR47481:SF30">
    <property type="entry name" value="CCHC-TYPE DOMAIN-CONTAINING PROTEIN"/>
    <property type="match status" value="1"/>
</dbReference>
<organism evidence="4 5">
    <name type="scientific">Acacia crassicarpa</name>
    <name type="common">northern wattle</name>
    <dbReference type="NCBI Taxonomy" id="499986"/>
    <lineage>
        <taxon>Eukaryota</taxon>
        <taxon>Viridiplantae</taxon>
        <taxon>Streptophyta</taxon>
        <taxon>Embryophyta</taxon>
        <taxon>Tracheophyta</taxon>
        <taxon>Spermatophyta</taxon>
        <taxon>Magnoliopsida</taxon>
        <taxon>eudicotyledons</taxon>
        <taxon>Gunneridae</taxon>
        <taxon>Pentapetalae</taxon>
        <taxon>rosids</taxon>
        <taxon>fabids</taxon>
        <taxon>Fabales</taxon>
        <taxon>Fabaceae</taxon>
        <taxon>Caesalpinioideae</taxon>
        <taxon>mimosoid clade</taxon>
        <taxon>Acacieae</taxon>
        <taxon>Acacia</taxon>
    </lineage>
</organism>
<dbReference type="Pfam" id="PF22936">
    <property type="entry name" value="Pol_BBD"/>
    <property type="match status" value="1"/>
</dbReference>
<feature type="region of interest" description="Disordered" evidence="2">
    <location>
        <begin position="253"/>
        <end position="312"/>
    </location>
</feature>
<dbReference type="InterPro" id="IPR057670">
    <property type="entry name" value="SH3_retrovirus"/>
</dbReference>
<dbReference type="InterPro" id="IPR054722">
    <property type="entry name" value="PolX-like_BBD"/>
</dbReference>
<sequence length="1421" mass="157861">MASEPIESLEKTSQPSLEKTSHLSGHDSMAKTMTKISPSSDSLSSYSTQKRDFVTFSHLVSVKLEEHNYLLWKQQISTAIRGHDLQQFIDKTVKPPAQYLTIGDDGEGLLNPVFLDWQRQDHLLMSWMTCSMSEGVLTRVVGCDSSLKIWEKLQIHFTSQTKAKLRQLKTQLKSIKLQNLSVNAYLLKLKGIIDALSAIGHPISESDHIDQILEGLPEAYDPFVTSVTSRKDPYTVDEIEALLLSQETRLEQHQRASEVTTNVVHTRGSSRGSFGRGRRGGRSGGRDHGSRPRGGANSMSRSTSSASSTRSAVQCQICKKNGHEARSCWYRYDDDFQSLNISDNNGAQKSQSANLVSTDSVVDPDWYLDSGATTHVTHDESNIPEKSGIRKHDSISVGDGFDLSVNCSGNSSVSVSPTASLHLSDVLHVPSMSKNLLSIYRLCLDNNILISFFSNVYVIKDLRTHKELFRGYTKTGLYPLRQILHHLRSLKTSRSSQAAHLTTSSVPQSSPSDSVLQFRCNTCSFVTSSAVSSFRIWHNRLGHSSSPVVSHIMKLCNVFNNKNSSFDFCNSCCLAKSHKQPFPDSLTQYTKPLQLIHTDIWGPAPQMSLDGYKYYIHFTDAFSRYVWFYPLRAKSEAYATFLSFKAMVELQFHTSILAVQSDSGAEFLKIGKYLHEHGILHRLSCPYTHEQNDVAKRKHRSITEIGLTLLANAALPFTLWPEAFHTAVYLANRLPSRVLAGVSPFQTLFGHAPGFQHLRTFGCLCFPHTRPYNKHKMQYRSVQCIFIGYSPVHKGYRCWDPRGRVYVSRDVIFNESEFPYSRLVNCSHSPFSSSAAVLPPGNPPIAPTSQQLGITGQDSVSVPSSSVAGVTLSPAPAMSQERFSSGGASPVSALPVNTSLSTSVAHSSSSASASAPTSVPSRMVTRSMNGIYKPKALIVDTSSGEPTSVSHALNNPVWKAAMDAEYAALISNQTWHLVSLPPNRSAIGCKWIFKKKTFPDGTWKNKARLVAKGFHQQEGFDFKETFSPVVKPVTIRLILSLAVANQWSIRQIDVNNAFLNGFLKEEVYMVQPPGYESSDKSLVCRLDKALYGLKQAPRAWFERLGTALHNFGFSNSKCDQSLFIRKTLSDVTYVLVYVDDIILTGTSAVAISALISALHDQFALKDLGPLTYFLGIEVKRLHDGSLFLSQAKYIRGVLAKAGFTKARPDPTPMSSGTVLVKAGSQPLVDISLYRTVVGSLQYATITHPEISFAVSKVCQFMQAPCLHHWKAVKRILRYLAGSLTHGLLLKPSLNHTLVAFCDADWATDRDDRRNVTGYCVYFGPNLISWSLLSELNVRLVHVPRVFCDNLSAVLMTANPILHARTKHLELDLHFVREHAIRRDIRVCHIPSSRQVADGFTKSIPRRSFAMFKKHLGVLDVP</sequence>
<dbReference type="PANTHER" id="PTHR47481">
    <property type="match status" value="1"/>
</dbReference>
<dbReference type="Pfam" id="PF13976">
    <property type="entry name" value="gag_pre-integrs"/>
    <property type="match status" value="1"/>
</dbReference>
<feature type="compositionally biased region" description="Low complexity" evidence="2">
    <location>
        <begin position="300"/>
        <end position="312"/>
    </location>
</feature>
<feature type="region of interest" description="Disordered" evidence="2">
    <location>
        <begin position="838"/>
        <end position="860"/>
    </location>
</feature>
<dbReference type="PROSITE" id="PS50994">
    <property type="entry name" value="INTEGRASE"/>
    <property type="match status" value="1"/>
</dbReference>
<evidence type="ECO:0000313" key="4">
    <source>
        <dbReference type="EMBL" id="KAK4276114.1"/>
    </source>
</evidence>
<name>A0AAE1MS74_9FABA</name>
<evidence type="ECO:0000256" key="2">
    <source>
        <dbReference type="SAM" id="MobiDB-lite"/>
    </source>
</evidence>
<dbReference type="EMBL" id="JAWXYG010000004">
    <property type="protein sequence ID" value="KAK4276114.1"/>
    <property type="molecule type" value="Genomic_DNA"/>
</dbReference>
<keyword evidence="5" id="KW-1185">Reference proteome</keyword>
<dbReference type="GO" id="GO:0003676">
    <property type="term" value="F:nucleic acid binding"/>
    <property type="evidence" value="ECO:0007669"/>
    <property type="project" value="InterPro"/>
</dbReference>
<feature type="domain" description="Integrase catalytic" evidence="3">
    <location>
        <begin position="588"/>
        <end position="752"/>
    </location>
</feature>
<dbReference type="Proteomes" id="UP001293593">
    <property type="component" value="Unassembled WGS sequence"/>
</dbReference>
<evidence type="ECO:0000256" key="1">
    <source>
        <dbReference type="ARBA" id="ARBA00022750"/>
    </source>
</evidence>
<dbReference type="Pfam" id="PF25597">
    <property type="entry name" value="SH3_retrovirus"/>
    <property type="match status" value="1"/>
</dbReference>
<feature type="compositionally biased region" description="Basic and acidic residues" evidence="2">
    <location>
        <begin position="19"/>
        <end position="29"/>
    </location>
</feature>
<evidence type="ECO:0000259" key="3">
    <source>
        <dbReference type="PROSITE" id="PS50994"/>
    </source>
</evidence>
<dbReference type="InterPro" id="IPR001584">
    <property type="entry name" value="Integrase_cat-core"/>
</dbReference>
<dbReference type="Pfam" id="PF00665">
    <property type="entry name" value="rve"/>
    <property type="match status" value="1"/>
</dbReference>
<accession>A0AAE1MS74</accession>
<dbReference type="SUPFAM" id="SSF53098">
    <property type="entry name" value="Ribonuclease H-like"/>
    <property type="match status" value="1"/>
</dbReference>
<dbReference type="GO" id="GO:0004190">
    <property type="term" value="F:aspartic-type endopeptidase activity"/>
    <property type="evidence" value="ECO:0007669"/>
    <property type="project" value="UniProtKB-KW"/>
</dbReference>
<dbReference type="GO" id="GO:0015074">
    <property type="term" value="P:DNA integration"/>
    <property type="evidence" value="ECO:0007669"/>
    <property type="project" value="InterPro"/>
</dbReference>
<dbReference type="Gene3D" id="3.30.420.10">
    <property type="entry name" value="Ribonuclease H-like superfamily/Ribonuclease H"/>
    <property type="match status" value="1"/>
</dbReference>
<reference evidence="4" key="1">
    <citation type="submission" date="2023-10" db="EMBL/GenBank/DDBJ databases">
        <title>Chromosome-level genome of the transformable northern wattle, Acacia crassicarpa.</title>
        <authorList>
            <person name="Massaro I."/>
            <person name="Sinha N.R."/>
            <person name="Poethig S."/>
            <person name="Leichty A.R."/>
        </authorList>
    </citation>
    <scope>NUCLEOTIDE SEQUENCE</scope>
    <source>
        <strain evidence="4">Acra3RX</strain>
        <tissue evidence="4">Leaf</tissue>
    </source>
</reference>
<dbReference type="InterPro" id="IPR043502">
    <property type="entry name" value="DNA/RNA_pol_sf"/>
</dbReference>
<dbReference type="Pfam" id="PF07727">
    <property type="entry name" value="RVT_2"/>
    <property type="match status" value="1"/>
</dbReference>
<dbReference type="InterPro" id="IPR036397">
    <property type="entry name" value="RNaseH_sf"/>
</dbReference>
<dbReference type="InterPro" id="IPR013103">
    <property type="entry name" value="RVT_2"/>
</dbReference>
<keyword evidence="1" id="KW-0645">Protease</keyword>
<comment type="caution">
    <text evidence="4">The sequence shown here is derived from an EMBL/GenBank/DDBJ whole genome shotgun (WGS) entry which is preliminary data.</text>
</comment>
<keyword evidence="1" id="KW-0064">Aspartyl protease</keyword>
<proteinExistence type="predicted"/>